<feature type="compositionally biased region" description="Basic residues" evidence="1">
    <location>
        <begin position="41"/>
        <end position="50"/>
    </location>
</feature>
<organism evidence="2 3">
    <name type="scientific">Bradyrhizobium oligotrophicum S58</name>
    <dbReference type="NCBI Taxonomy" id="1245469"/>
    <lineage>
        <taxon>Bacteria</taxon>
        <taxon>Pseudomonadati</taxon>
        <taxon>Pseudomonadota</taxon>
        <taxon>Alphaproteobacteria</taxon>
        <taxon>Hyphomicrobiales</taxon>
        <taxon>Nitrobacteraceae</taxon>
        <taxon>Bradyrhizobium</taxon>
    </lineage>
</organism>
<keyword evidence="3" id="KW-1185">Reference proteome</keyword>
<dbReference type="KEGG" id="aol:S58_01450"/>
<evidence type="ECO:0000256" key="1">
    <source>
        <dbReference type="SAM" id="MobiDB-lite"/>
    </source>
</evidence>
<name>M4Z047_9BRAD</name>
<dbReference type="AlphaFoldDB" id="M4Z047"/>
<sequence>MTPSTMPRSTARSVSDIIDLIRDCRQNAALLAYSAPSRNCKKRKRRHIGRMNRNATGHTNQHDTTLDNATGALIRGPGNAVSRMPPRRPTAYTFPDHALMVRFATATLRRYRDDAAARTDG</sequence>
<dbReference type="Proteomes" id="UP000011841">
    <property type="component" value="Chromosome"/>
</dbReference>
<dbReference type="EMBL" id="AP012603">
    <property type="protein sequence ID" value="BAM86164.1"/>
    <property type="molecule type" value="Genomic_DNA"/>
</dbReference>
<accession>M4Z047</accession>
<proteinExistence type="predicted"/>
<dbReference type="HOGENOM" id="CLU_2033622_0_0_5"/>
<reference evidence="2 3" key="1">
    <citation type="journal article" date="2013" name="Appl. Environ. Microbiol.">
        <title>Genome analysis suggests that the soil oligotrophic bacterium Agromonas oligotrophica (Bradyrhizobium oligotrophicum) is a nitrogen-fixing symbiont of Aeschynomene indica.</title>
        <authorList>
            <person name="Okubo T."/>
            <person name="Fukushima S."/>
            <person name="Itakura M."/>
            <person name="Oshima K."/>
            <person name="Longtonglang A."/>
            <person name="Teaumroong N."/>
            <person name="Mitsui H."/>
            <person name="Hattori M."/>
            <person name="Hattori R."/>
            <person name="Hattori T."/>
            <person name="Minamisawa K."/>
        </authorList>
    </citation>
    <scope>NUCLEOTIDE SEQUENCE [LARGE SCALE GENOMIC DNA]</scope>
    <source>
        <strain evidence="2 3">S58</strain>
    </source>
</reference>
<dbReference type="STRING" id="1245469.S58_01450"/>
<evidence type="ECO:0000313" key="3">
    <source>
        <dbReference type="Proteomes" id="UP000011841"/>
    </source>
</evidence>
<protein>
    <submittedName>
        <fullName evidence="2">Uncharacterized protein</fullName>
    </submittedName>
</protein>
<evidence type="ECO:0000313" key="2">
    <source>
        <dbReference type="EMBL" id="BAM86164.1"/>
    </source>
</evidence>
<feature type="region of interest" description="Disordered" evidence="1">
    <location>
        <begin position="41"/>
        <end position="92"/>
    </location>
</feature>
<gene>
    <name evidence="2" type="ORF">S58_01450</name>
</gene>